<protein>
    <recommendedName>
        <fullName evidence="7">Citramalate synthase</fullName>
        <ecNumber evidence="7">2.3.3.21</ecNumber>
    </recommendedName>
</protein>
<evidence type="ECO:0000313" key="12">
    <source>
        <dbReference type="Proteomes" id="UP000093069"/>
    </source>
</evidence>
<dbReference type="Gene3D" id="3.20.20.70">
    <property type="entry name" value="Aldolase class I"/>
    <property type="match status" value="1"/>
</dbReference>
<reference evidence="10 13" key="3">
    <citation type="submission" date="2016-04" db="EMBL/GenBank/DDBJ databases">
        <title>Complete genome sequence of Thermococcus chitonophagus type strain GC74.</title>
        <authorList>
            <person name="Oger P.M."/>
        </authorList>
    </citation>
    <scope>NUCLEOTIDE SEQUENCE [LARGE SCALE GENOMIC DNA]</scope>
    <source>
        <strain evidence="10 13">GC74</strain>
    </source>
</reference>
<dbReference type="PROSITE" id="PS50991">
    <property type="entry name" value="PYR_CT"/>
    <property type="match status" value="1"/>
</dbReference>
<dbReference type="InterPro" id="IPR013709">
    <property type="entry name" value="2-isopropylmalate_synth_dimer"/>
</dbReference>
<evidence type="ECO:0000256" key="4">
    <source>
        <dbReference type="ARBA" id="ARBA00022624"/>
    </source>
</evidence>
<dbReference type="PROSITE" id="PS00815">
    <property type="entry name" value="AIPM_HOMOCIT_SYNTH_1"/>
    <property type="match status" value="1"/>
</dbReference>
<dbReference type="Proteomes" id="UP000093069">
    <property type="component" value="Chromosome I"/>
</dbReference>
<evidence type="ECO:0000256" key="1">
    <source>
        <dbReference type="ARBA" id="ARBA00004743"/>
    </source>
</evidence>
<dbReference type="Gene3D" id="3.30.160.270">
    <property type="match status" value="1"/>
</dbReference>
<dbReference type="Pfam" id="PF00682">
    <property type="entry name" value="HMGL-like"/>
    <property type="match status" value="1"/>
</dbReference>
<dbReference type="EMBL" id="LN999010">
    <property type="protein sequence ID" value="CUX77458.1"/>
    <property type="molecule type" value="Genomic_DNA"/>
</dbReference>
<evidence type="ECO:0000256" key="2">
    <source>
        <dbReference type="ARBA" id="ARBA00006154"/>
    </source>
</evidence>
<evidence type="ECO:0000313" key="13">
    <source>
        <dbReference type="Proteomes" id="UP000250189"/>
    </source>
</evidence>
<comment type="pathway">
    <text evidence="1">Amino-acid biosynthesis; L-isoleucine biosynthesis; 2-oxobutanoate from pyruvate: step 1/3.</text>
</comment>
<dbReference type="STRING" id="54262.CHITON_0679"/>
<evidence type="ECO:0000256" key="3">
    <source>
        <dbReference type="ARBA" id="ARBA00022605"/>
    </source>
</evidence>
<keyword evidence="5 8" id="KW-0808">Transferase</keyword>
<dbReference type="AlphaFoldDB" id="A0A170SG49"/>
<dbReference type="RefSeq" id="WP_068576782.1">
    <property type="nucleotide sequence ID" value="NZ_CP015193.1"/>
</dbReference>
<dbReference type="Pfam" id="PF08502">
    <property type="entry name" value="LeuA_dimer"/>
    <property type="match status" value="1"/>
</dbReference>
<dbReference type="GO" id="GO:0043714">
    <property type="term" value="F:(R)-citramalate synthase activity"/>
    <property type="evidence" value="ECO:0007669"/>
    <property type="project" value="UniProtKB-UniRule"/>
</dbReference>
<evidence type="ECO:0000313" key="10">
    <source>
        <dbReference type="EMBL" id="ASJ16618.1"/>
    </source>
</evidence>
<dbReference type="PANTHER" id="PTHR43538">
    <property type="entry name" value="ALPHA-IPM SYNTHASE/HOMOCITRATE SYNTHASE"/>
    <property type="match status" value="1"/>
</dbReference>
<accession>A0A170SG49</accession>
<dbReference type="Proteomes" id="UP000250189">
    <property type="component" value="Chromosome"/>
</dbReference>
<dbReference type="InterPro" id="IPR000891">
    <property type="entry name" value="PYR_CT"/>
</dbReference>
<dbReference type="EMBL" id="CP015193">
    <property type="protein sequence ID" value="ASJ16618.1"/>
    <property type="molecule type" value="Genomic_DNA"/>
</dbReference>
<dbReference type="CDD" id="cd07941">
    <property type="entry name" value="DRE_TIM_LeuA3"/>
    <property type="match status" value="1"/>
</dbReference>
<evidence type="ECO:0000256" key="7">
    <source>
        <dbReference type="NCBIfam" id="TIGR00977"/>
    </source>
</evidence>
<dbReference type="OrthoDB" id="6555at2157"/>
<evidence type="ECO:0000256" key="5">
    <source>
        <dbReference type="ARBA" id="ARBA00022679"/>
    </source>
</evidence>
<proteinExistence type="inferred from homology"/>
<dbReference type="Pfam" id="PF22617">
    <property type="entry name" value="HCS_D2"/>
    <property type="match status" value="1"/>
</dbReference>
<dbReference type="KEGG" id="tch:CHITON_0679"/>
<sequence>MKERRVELYDTTLRDGAQMEGISFSLEDKLKITEKLDEFGIHYIEGGWPGSNPKDIEYFKAVKDLSLENAQIAAFGSTRRPRLRPEEDPNLNALVDSEAPIATIFGKSWDLHVTDALKTTLENNLQMIADSIEYLREHGMKVFYDAEHFFDGYRANSDYAMETIKTAEEAGAERIVLADTNGGSLPSFIKQVVERVREEIKVPLGIHAHNDSELAVANSLMAFEAGVVQIQGTINGYGERCGNANLISIIPALELKYGVEVVGKEKLRKLKELAHFVAELANMEIPRNQPYVGDSAFAHKGGVHVSAVLKNPRTYEHIDPELVGNRRKVVVSELSGKSNLIYKAKELGIDLDEKDPHLQEIVNKIKELEFLGYHFEAAEASLELLIEKIKGRYKPFFELERARVISEILPGQPPISEATVVVKVDSKRVHTAAEGNGPVNALDLALRKALTEFYPELKEIKLVDYKVRVLGSEKGTAAKVRVLIQTSDGKKSWGTVGASTNIIEASLNAIIDSMEYWLMKECGKNEKRCGKEGN</sequence>
<dbReference type="GO" id="GO:0009098">
    <property type="term" value="P:L-leucine biosynthetic process"/>
    <property type="evidence" value="ECO:0007669"/>
    <property type="project" value="InterPro"/>
</dbReference>
<dbReference type="InterPro" id="IPR005675">
    <property type="entry name" value="Citramal_synthase"/>
</dbReference>
<keyword evidence="13" id="KW-1185">Reference proteome</keyword>
<reference evidence="12" key="2">
    <citation type="submission" date="2016-01" db="EMBL/GenBank/DDBJ databases">
        <authorList>
            <person name="Vorgias C.E."/>
        </authorList>
    </citation>
    <scope>NUCLEOTIDE SEQUENCE [LARGE SCALE GENOMIC DNA]</scope>
</reference>
<feature type="domain" description="Pyruvate carboxyltransferase" evidence="9">
    <location>
        <begin position="6"/>
        <end position="268"/>
    </location>
</feature>
<dbReference type="GO" id="GO:0003852">
    <property type="term" value="F:2-isopropylmalate synthase activity"/>
    <property type="evidence" value="ECO:0007669"/>
    <property type="project" value="InterPro"/>
</dbReference>
<keyword evidence="3" id="KW-0028">Amino-acid biosynthesis</keyword>
<dbReference type="EC" id="2.3.3.21" evidence="7"/>
<dbReference type="GeneID" id="33322076"/>
<name>A0A170SG49_9EURY</name>
<evidence type="ECO:0000259" key="9">
    <source>
        <dbReference type="PROSITE" id="PS50991"/>
    </source>
</evidence>
<keyword evidence="6" id="KW-0100">Branched-chain amino acid biosynthesis</keyword>
<dbReference type="NCBIfam" id="TIGR00977">
    <property type="entry name" value="citramal_synth"/>
    <property type="match status" value="1"/>
</dbReference>
<dbReference type="InterPro" id="IPR054691">
    <property type="entry name" value="LeuA/HCS_post-cat"/>
</dbReference>
<reference evidence="11" key="1">
    <citation type="submission" date="2016-01" db="EMBL/GenBank/DDBJ databases">
        <authorList>
            <person name="McClelland M."/>
            <person name="Jain A."/>
            <person name="Saraogi P."/>
            <person name="Mendelson R."/>
            <person name="Westerman R."/>
            <person name="SanMiguel P."/>
            <person name="Csonka L."/>
        </authorList>
    </citation>
    <scope>NUCLEOTIDE SEQUENCE</scope>
    <source>
        <strain evidence="11">1</strain>
    </source>
</reference>
<dbReference type="PANTHER" id="PTHR43538:SF1">
    <property type="entry name" value="(R)-CITRAMALATE SYNTHASE"/>
    <property type="match status" value="1"/>
</dbReference>
<keyword evidence="11" id="KW-0012">Acyltransferase</keyword>
<evidence type="ECO:0000256" key="6">
    <source>
        <dbReference type="ARBA" id="ARBA00023304"/>
    </source>
</evidence>
<dbReference type="GO" id="GO:0009097">
    <property type="term" value="P:isoleucine biosynthetic process"/>
    <property type="evidence" value="ECO:0007669"/>
    <property type="project" value="UniProtKB-UniRule"/>
</dbReference>
<keyword evidence="4" id="KW-0412">Isoleucine biosynthesis</keyword>
<dbReference type="UniPathway" id="UPA00047">
    <property type="reaction ID" value="UER00066"/>
</dbReference>
<comment type="similarity">
    <text evidence="2 8">Belongs to the alpha-IPM synthase/homocitrate synthase family.</text>
</comment>
<dbReference type="InterPro" id="IPR013785">
    <property type="entry name" value="Aldolase_TIM"/>
</dbReference>
<organism evidence="11 12">
    <name type="scientific">Thermococcus chitonophagus</name>
    <dbReference type="NCBI Taxonomy" id="54262"/>
    <lineage>
        <taxon>Archaea</taxon>
        <taxon>Methanobacteriati</taxon>
        <taxon>Methanobacteriota</taxon>
        <taxon>Thermococci</taxon>
        <taxon>Thermococcales</taxon>
        <taxon>Thermococcaceae</taxon>
        <taxon>Thermococcus</taxon>
    </lineage>
</organism>
<gene>
    <name evidence="10" type="ORF">A3L04_05810</name>
    <name evidence="11" type="ORF">CHITON_0679</name>
</gene>
<dbReference type="Gene3D" id="1.10.238.260">
    <property type="match status" value="1"/>
</dbReference>
<evidence type="ECO:0000313" key="11">
    <source>
        <dbReference type="EMBL" id="CUX77458.1"/>
    </source>
</evidence>
<dbReference type="InterPro" id="IPR002034">
    <property type="entry name" value="AIPM/Hcit_synth_CS"/>
</dbReference>
<dbReference type="SUPFAM" id="SSF110921">
    <property type="entry name" value="2-isopropylmalate synthase LeuA, allosteric (dimerisation) domain"/>
    <property type="match status" value="1"/>
</dbReference>
<evidence type="ECO:0000256" key="8">
    <source>
        <dbReference type="RuleBase" id="RU003523"/>
    </source>
</evidence>
<dbReference type="SUPFAM" id="SSF51569">
    <property type="entry name" value="Aldolase"/>
    <property type="match status" value="1"/>
</dbReference>
<dbReference type="SMART" id="SM00917">
    <property type="entry name" value="LeuA_dimer"/>
    <property type="match status" value="1"/>
</dbReference>
<dbReference type="InterPro" id="IPR036230">
    <property type="entry name" value="LeuA_allosteric_dom_sf"/>
</dbReference>